<dbReference type="PANTHER" id="PTHR32027:SF9">
    <property type="entry name" value="BLL3847 PROTEIN"/>
    <property type="match status" value="1"/>
</dbReference>
<comment type="caution">
    <text evidence="4">The sequence shown here is derived from an EMBL/GenBank/DDBJ whole genome shotgun (WGS) entry which is preliminary data.</text>
</comment>
<evidence type="ECO:0000259" key="3">
    <source>
        <dbReference type="Pfam" id="PF07969"/>
    </source>
</evidence>
<keyword evidence="2" id="KW-0378">Hydrolase</keyword>
<dbReference type="InterPro" id="IPR011059">
    <property type="entry name" value="Metal-dep_hydrolase_composite"/>
</dbReference>
<dbReference type="SUPFAM" id="SSF51338">
    <property type="entry name" value="Composite domain of metallo-dependent hydrolases"/>
    <property type="match status" value="1"/>
</dbReference>
<dbReference type="SUPFAM" id="SSF51556">
    <property type="entry name" value="Metallo-dependent hydrolases"/>
    <property type="match status" value="1"/>
</dbReference>
<evidence type="ECO:0000313" key="5">
    <source>
        <dbReference type="Proteomes" id="UP000309450"/>
    </source>
</evidence>
<dbReference type="InterPro" id="IPR052349">
    <property type="entry name" value="Metallo-hydrolase_Enzymes"/>
</dbReference>
<feature type="domain" description="Amidohydrolase 3" evidence="3">
    <location>
        <begin position="36"/>
        <end position="382"/>
    </location>
</feature>
<dbReference type="FunFam" id="3.20.20.140:FF:000019">
    <property type="entry name" value="Cytosine deaminase"/>
    <property type="match status" value="1"/>
</dbReference>
<dbReference type="Proteomes" id="UP000309450">
    <property type="component" value="Unassembled WGS sequence"/>
</dbReference>
<dbReference type="InterPro" id="IPR013108">
    <property type="entry name" value="Amidohydro_3"/>
</dbReference>
<evidence type="ECO:0000256" key="2">
    <source>
        <dbReference type="ARBA" id="ARBA00022801"/>
    </source>
</evidence>
<dbReference type="PANTHER" id="PTHR32027">
    <property type="entry name" value="CYTOSINE DEAMINASE"/>
    <property type="match status" value="1"/>
</dbReference>
<dbReference type="GO" id="GO:0016814">
    <property type="term" value="F:hydrolase activity, acting on carbon-nitrogen (but not peptide) bonds, in cyclic amidines"/>
    <property type="evidence" value="ECO:0007669"/>
    <property type="project" value="TreeGrafter"/>
</dbReference>
<dbReference type="GO" id="GO:0046872">
    <property type="term" value="F:metal ion binding"/>
    <property type="evidence" value="ECO:0007669"/>
    <property type="project" value="UniProtKB-KW"/>
</dbReference>
<protein>
    <submittedName>
        <fullName evidence="4">Cytosine deaminase</fullName>
    </submittedName>
</protein>
<dbReference type="NCBIfam" id="NF004636">
    <property type="entry name" value="PRK05985.1"/>
    <property type="match status" value="1"/>
</dbReference>
<keyword evidence="1" id="KW-0479">Metal-binding</keyword>
<dbReference type="EMBL" id="SSND01000008">
    <property type="protein sequence ID" value="THD80837.1"/>
    <property type="molecule type" value="Genomic_DNA"/>
</dbReference>
<dbReference type="AlphaFoldDB" id="A0A4S3MKH6"/>
<evidence type="ECO:0000256" key="1">
    <source>
        <dbReference type="ARBA" id="ARBA00022723"/>
    </source>
</evidence>
<dbReference type="CDD" id="cd01293">
    <property type="entry name" value="Bact_CD"/>
    <property type="match status" value="1"/>
</dbReference>
<gene>
    <name evidence="4" type="ORF">E7811_17575</name>
</gene>
<dbReference type="Gene3D" id="3.20.20.140">
    <property type="entry name" value="Metal-dependent hydrolases"/>
    <property type="match status" value="1"/>
</dbReference>
<dbReference type="Gene3D" id="2.30.40.10">
    <property type="entry name" value="Urease, subunit C, domain 1"/>
    <property type="match status" value="1"/>
</dbReference>
<name>A0A4S3MKH6_9RHOB</name>
<reference evidence="4 5" key="1">
    <citation type="submission" date="2019-04" db="EMBL/GenBank/DDBJ databases">
        <title>Draft genome sequence of Gemmobacter aestuarii sp. nov.</title>
        <authorList>
            <person name="Hameed A."/>
            <person name="Lin S.-Y."/>
            <person name="Shahina M."/>
            <person name="Lai W.-A."/>
            <person name="Young C.-C."/>
        </authorList>
    </citation>
    <scope>NUCLEOTIDE SEQUENCE [LARGE SCALE GENOMIC DNA]</scope>
    <source>
        <strain evidence="4 5">CC-PW-75</strain>
    </source>
</reference>
<keyword evidence="5" id="KW-1185">Reference proteome</keyword>
<proteinExistence type="predicted"/>
<dbReference type="RefSeq" id="WP_136395993.1">
    <property type="nucleotide sequence ID" value="NZ_SSND01000008.1"/>
</dbReference>
<accession>A0A4S3MKH6</accession>
<evidence type="ECO:0000313" key="4">
    <source>
        <dbReference type="EMBL" id="THD80837.1"/>
    </source>
</evidence>
<sequence length="388" mass="41975">MLYANLRDCKGQPVAIRCTGGRIAEIGPDLAGPPDVDGGGRLLMPAFVEPHVHLDKTLYGEPWMGATAGPALRDYIDNERRILAAQTTPIAVRAGRLLERMLAYGTIAVRSHIDVAPDIGLRHVEAMLALRQAWIDRIDLQFVAFPQTGLLCRPGTAGLMREALRMGVETVGGLDPAGIDGDPEGQLRLIFGMAEDFGAGLDIHLHDKGELGAWQIERIADYTQGAGLQGRVMISHAYCLGMIPDWQLERIGRRLADLRISLMTSAPAETPIPPVQSLTEMGVTVCCGSDGIRDSWSPVGNGDMLERAFFVAYKYDWGRDNEFALALDCATSHAARAIGLQDHGLAPGCRADFLMVDAETPGDAVCRRPLARHVVRAGQIVAEDGRLV</sequence>
<dbReference type="GO" id="GO:0019239">
    <property type="term" value="F:deaminase activity"/>
    <property type="evidence" value="ECO:0007669"/>
    <property type="project" value="UniProtKB-ARBA"/>
</dbReference>
<organism evidence="4 5">
    <name type="scientific">Aliigemmobacter aestuarii</name>
    <dbReference type="NCBI Taxonomy" id="1445661"/>
    <lineage>
        <taxon>Bacteria</taxon>
        <taxon>Pseudomonadati</taxon>
        <taxon>Pseudomonadota</taxon>
        <taxon>Alphaproteobacteria</taxon>
        <taxon>Rhodobacterales</taxon>
        <taxon>Paracoccaceae</taxon>
        <taxon>Aliigemmobacter</taxon>
    </lineage>
</organism>
<dbReference type="Pfam" id="PF07969">
    <property type="entry name" value="Amidohydro_3"/>
    <property type="match status" value="1"/>
</dbReference>
<dbReference type="OrthoDB" id="9815027at2"/>
<dbReference type="InterPro" id="IPR032466">
    <property type="entry name" value="Metal_Hydrolase"/>
</dbReference>